<dbReference type="InterPro" id="IPR001849">
    <property type="entry name" value="PH_domain"/>
</dbReference>
<feature type="region of interest" description="Disordered" evidence="2">
    <location>
        <begin position="1"/>
        <end position="81"/>
    </location>
</feature>
<reference evidence="5" key="2">
    <citation type="submission" date="2025-09" db="UniProtKB">
        <authorList>
            <consortium name="Ensembl"/>
        </authorList>
    </citation>
    <scope>IDENTIFICATION</scope>
</reference>
<evidence type="ECO:0000256" key="2">
    <source>
        <dbReference type="SAM" id="MobiDB-lite"/>
    </source>
</evidence>
<keyword evidence="6" id="KW-1185">Reference proteome</keyword>
<dbReference type="InterPro" id="IPR035899">
    <property type="entry name" value="DBL_dom_sf"/>
</dbReference>
<evidence type="ECO:0000256" key="1">
    <source>
        <dbReference type="ARBA" id="ARBA00022553"/>
    </source>
</evidence>
<dbReference type="CDD" id="cd13243">
    <property type="entry name" value="PH_PLEKHG1_G2_G3"/>
    <property type="match status" value="1"/>
</dbReference>
<dbReference type="InterPro" id="IPR043324">
    <property type="entry name" value="PH_PLEKHG1_G2_G3"/>
</dbReference>
<dbReference type="GO" id="GO:0031267">
    <property type="term" value="F:small GTPase binding"/>
    <property type="evidence" value="ECO:0007669"/>
    <property type="project" value="TreeGrafter"/>
</dbReference>
<dbReference type="InterPro" id="IPR000219">
    <property type="entry name" value="DH_dom"/>
</dbReference>
<feature type="domain" description="PH" evidence="3">
    <location>
        <begin position="291"/>
        <end position="389"/>
    </location>
</feature>
<keyword evidence="1" id="KW-0597">Phosphoprotein</keyword>
<dbReference type="SUPFAM" id="SSF50729">
    <property type="entry name" value="PH domain-like"/>
    <property type="match status" value="1"/>
</dbReference>
<feature type="region of interest" description="Disordered" evidence="2">
    <location>
        <begin position="407"/>
        <end position="473"/>
    </location>
</feature>
<organism evidence="5 6">
    <name type="scientific">Varanus komodoensis</name>
    <name type="common">Komodo dragon</name>
    <dbReference type="NCBI Taxonomy" id="61221"/>
    <lineage>
        <taxon>Eukaryota</taxon>
        <taxon>Metazoa</taxon>
        <taxon>Chordata</taxon>
        <taxon>Craniata</taxon>
        <taxon>Vertebrata</taxon>
        <taxon>Euteleostomi</taxon>
        <taxon>Lepidosauria</taxon>
        <taxon>Squamata</taxon>
        <taxon>Bifurcata</taxon>
        <taxon>Unidentata</taxon>
        <taxon>Episquamata</taxon>
        <taxon>Toxicofera</taxon>
        <taxon>Anguimorpha</taxon>
        <taxon>Paleoanguimorpha</taxon>
        <taxon>Varanoidea</taxon>
        <taxon>Varanidae</taxon>
        <taxon>Varanus</taxon>
    </lineage>
</organism>
<dbReference type="PANTHER" id="PTHR45924:SF3">
    <property type="entry name" value="PLECKSTRIN HOMOLOGY DOMAIN-CONTAINING FAMILY G MEMBER 2"/>
    <property type="match status" value="1"/>
</dbReference>
<dbReference type="Gene3D" id="2.30.29.30">
    <property type="entry name" value="Pleckstrin-homology domain (PH domain)/Phosphotyrosine-binding domain (PTB)"/>
    <property type="match status" value="1"/>
</dbReference>
<dbReference type="Gene3D" id="1.20.900.10">
    <property type="entry name" value="Dbl homology (DH) domain"/>
    <property type="match status" value="1"/>
</dbReference>
<sequence>LHVGAVNASLGSPACATSRQAPRRSGPAADGPIIQATPSLAGRAPETASPCPRGPARAARRKQASQVSAPPSPLDLTPVALLDSGDGEAHRGWSAKERRRKPSHLDRVVLEIVETEQAYVRDLRSIVEDYLGSIIDSGQLPLKPEQVNTLFCNIEDIYEFNSEAAWRRSEEFDIYTLYCMNYPNSVSVLRECMENDSLARFFRERQALLSHSLPLETYLLKPVQRILKYHLLLQELAKHYDKSSPGYEAVEEASITMTAVAWYINDMKRKQEHAARLQEIQGLLVGWSGPELGAFGELILEGQFRVPRARKERVFFLLSKVVLIAKRRGEAFVYKSHIFCCNLALQESAKDPTTFKISDRSIPKQQHVVQVRNQEEKRLWIHYLKRLIVENHPASIPQKASEPLLASAAGSPEDFLSPESPKKPLPSPRPDESWACARSRRQSGEKSRQARNPPSSARSVPPEAPGWHGFRNG</sequence>
<evidence type="ECO:0000313" key="6">
    <source>
        <dbReference type="Proteomes" id="UP000694545"/>
    </source>
</evidence>
<dbReference type="CDD" id="cd00160">
    <property type="entry name" value="RhoGEF"/>
    <property type="match status" value="1"/>
</dbReference>
<evidence type="ECO:0000259" key="4">
    <source>
        <dbReference type="PROSITE" id="PS50010"/>
    </source>
</evidence>
<dbReference type="Pfam" id="PF22697">
    <property type="entry name" value="SOS1_NGEF_PH"/>
    <property type="match status" value="1"/>
</dbReference>
<feature type="domain" description="DH" evidence="4">
    <location>
        <begin position="104"/>
        <end position="267"/>
    </location>
</feature>
<dbReference type="GO" id="GO:0030833">
    <property type="term" value="P:regulation of actin filament polymerization"/>
    <property type="evidence" value="ECO:0007669"/>
    <property type="project" value="TreeGrafter"/>
</dbReference>
<dbReference type="InterPro" id="IPR055251">
    <property type="entry name" value="SOS1_NGEF_PH"/>
</dbReference>
<dbReference type="Ensembl" id="ENSVKKT00000012055.1">
    <property type="protein sequence ID" value="ENSVKKP00000011775.1"/>
    <property type="gene ID" value="ENSVKKG00000008196.1"/>
</dbReference>
<dbReference type="SMART" id="SM00233">
    <property type="entry name" value="PH"/>
    <property type="match status" value="1"/>
</dbReference>
<evidence type="ECO:0008006" key="7">
    <source>
        <dbReference type="Google" id="ProtNLM"/>
    </source>
</evidence>
<dbReference type="PROSITE" id="PS50010">
    <property type="entry name" value="DH_2"/>
    <property type="match status" value="1"/>
</dbReference>
<protein>
    <recommendedName>
        <fullName evidence="7">DH domain-containing protein</fullName>
    </recommendedName>
</protein>
<evidence type="ECO:0000313" key="5">
    <source>
        <dbReference type="Ensembl" id="ENSVKKP00000011775.1"/>
    </source>
</evidence>
<dbReference type="SMART" id="SM00325">
    <property type="entry name" value="RhoGEF"/>
    <property type="match status" value="1"/>
</dbReference>
<proteinExistence type="predicted"/>
<dbReference type="InterPro" id="IPR011993">
    <property type="entry name" value="PH-like_dom_sf"/>
</dbReference>
<accession>A0A8D2JKV3</accession>
<dbReference type="SUPFAM" id="SSF48065">
    <property type="entry name" value="DBL homology domain (DH-domain)"/>
    <property type="match status" value="1"/>
</dbReference>
<dbReference type="GO" id="GO:0005085">
    <property type="term" value="F:guanyl-nucleotide exchange factor activity"/>
    <property type="evidence" value="ECO:0007669"/>
    <property type="project" value="InterPro"/>
</dbReference>
<evidence type="ECO:0000259" key="3">
    <source>
        <dbReference type="PROSITE" id="PS50003"/>
    </source>
</evidence>
<dbReference type="AlphaFoldDB" id="A0A8D2JKV3"/>
<name>A0A8D2JKV3_VARKO</name>
<dbReference type="PROSITE" id="PS50003">
    <property type="entry name" value="PH_DOMAIN"/>
    <property type="match status" value="1"/>
</dbReference>
<feature type="compositionally biased region" description="Low complexity" evidence="2">
    <location>
        <begin position="48"/>
        <end position="57"/>
    </location>
</feature>
<dbReference type="Proteomes" id="UP000694545">
    <property type="component" value="Unplaced"/>
</dbReference>
<dbReference type="Pfam" id="PF00621">
    <property type="entry name" value="RhoGEF"/>
    <property type="match status" value="1"/>
</dbReference>
<dbReference type="PANTHER" id="PTHR45924">
    <property type="entry name" value="FI17866P1"/>
    <property type="match status" value="1"/>
</dbReference>
<reference evidence="5" key="1">
    <citation type="submission" date="2025-08" db="UniProtKB">
        <authorList>
            <consortium name="Ensembl"/>
        </authorList>
    </citation>
    <scope>IDENTIFICATION</scope>
</reference>
<dbReference type="OMA" id="GSTHRIW"/>